<evidence type="ECO:0000313" key="2">
    <source>
        <dbReference type="Proteomes" id="UP000295310"/>
    </source>
</evidence>
<protein>
    <recommendedName>
        <fullName evidence="3">YwdI family protein</fullName>
    </recommendedName>
</protein>
<accession>A0A4R6BDV2</accession>
<reference evidence="1 2" key="1">
    <citation type="submission" date="2019-01" db="EMBL/GenBank/DDBJ databases">
        <title>Draft genome sequences of the type strains of six Macrococcus species.</title>
        <authorList>
            <person name="Mazhar S."/>
            <person name="Altermann E."/>
            <person name="Hill C."/>
            <person name="Mcauliffe O."/>
        </authorList>
    </citation>
    <scope>NUCLEOTIDE SEQUENCE [LARGE SCALE GENOMIC DNA]</scope>
    <source>
        <strain evidence="1 2">CCM4811</strain>
    </source>
</reference>
<dbReference type="Pfam" id="PF17261">
    <property type="entry name" value="DUF5327"/>
    <property type="match status" value="1"/>
</dbReference>
<organism evidence="1 2">
    <name type="scientific">Macrococcus brunensis</name>
    <dbReference type="NCBI Taxonomy" id="198483"/>
    <lineage>
        <taxon>Bacteria</taxon>
        <taxon>Bacillati</taxon>
        <taxon>Bacillota</taxon>
        <taxon>Bacilli</taxon>
        <taxon>Bacillales</taxon>
        <taxon>Staphylococcaceae</taxon>
        <taxon>Macrococcus</taxon>
    </lineage>
</organism>
<proteinExistence type="predicted"/>
<dbReference type="OrthoDB" id="2418541at2"/>
<name>A0A4R6BDV2_9STAP</name>
<dbReference type="RefSeq" id="WP_133431872.1">
    <property type="nucleotide sequence ID" value="NZ_CP092172.1"/>
</dbReference>
<dbReference type="AlphaFoldDB" id="A0A4R6BDV2"/>
<gene>
    <name evidence="1" type="ORF">ERX27_05715</name>
</gene>
<comment type="caution">
    <text evidence="1">The sequence shown here is derived from an EMBL/GenBank/DDBJ whole genome shotgun (WGS) entry which is preliminary data.</text>
</comment>
<evidence type="ECO:0008006" key="3">
    <source>
        <dbReference type="Google" id="ProtNLM"/>
    </source>
</evidence>
<evidence type="ECO:0000313" key="1">
    <source>
        <dbReference type="EMBL" id="TDL97957.1"/>
    </source>
</evidence>
<dbReference type="Proteomes" id="UP000295310">
    <property type="component" value="Unassembled WGS sequence"/>
</dbReference>
<dbReference type="InterPro" id="IPR035218">
    <property type="entry name" value="DUF5327"/>
</dbReference>
<dbReference type="EMBL" id="SCWA01000008">
    <property type="protein sequence ID" value="TDL97957.1"/>
    <property type="molecule type" value="Genomic_DNA"/>
</dbReference>
<keyword evidence="2" id="KW-1185">Reference proteome</keyword>
<sequence>MKNKVIQQIEAELSKAKMSDGEMFARHMYAVETLARLAATTADADEKVQYVSHSNPTTSQPVISAAELKMMGAKVPTKENKAVTDDGFGNGDSLFDF</sequence>